<evidence type="ECO:0000313" key="3">
    <source>
        <dbReference type="EMBL" id="MER6907459.1"/>
    </source>
</evidence>
<evidence type="ECO:0000256" key="1">
    <source>
        <dbReference type="PROSITE-ProRule" id="PRU00023"/>
    </source>
</evidence>
<feature type="compositionally biased region" description="Acidic residues" evidence="2">
    <location>
        <begin position="575"/>
        <end position="593"/>
    </location>
</feature>
<feature type="repeat" description="ANK" evidence="1">
    <location>
        <begin position="507"/>
        <end position="540"/>
    </location>
</feature>
<dbReference type="Pfam" id="PF12796">
    <property type="entry name" value="Ank_2"/>
    <property type="match status" value="1"/>
</dbReference>
<dbReference type="PROSITE" id="PS50297">
    <property type="entry name" value="ANK_REP_REGION"/>
    <property type="match status" value="1"/>
</dbReference>
<dbReference type="InterPro" id="IPR036770">
    <property type="entry name" value="Ankyrin_rpt-contain_sf"/>
</dbReference>
<dbReference type="InterPro" id="IPR002110">
    <property type="entry name" value="Ankyrin_rpt"/>
</dbReference>
<evidence type="ECO:0000313" key="4">
    <source>
        <dbReference type="Proteomes" id="UP001490330"/>
    </source>
</evidence>
<sequence>MSARPLLPCFSLEEASSWRRIRRYAVPRTMIERAAERRSAGDWRGACAAAGVDVALDLPEIAEHCGHDVAEALEDDLRHLVPDLLRWHLPRILGGWTTLDTGRTVVLARYRPVRAAEGPRATPYLHVTTPPMREGPQRVTLRFGTVRDEKAAGVFGPRTDDWRYARHLWDARRTVELRERCGGSDRPPFFHPDARPRETEELPTADPGPGDAATRAEWATLLHHRDGARAAFEAVGVEADVTPPDTRTRYPADPAWFLRRLALAHTRLEPEVRLLTDEGVGDRFLIACDWRTNILLEPASPGGTGLRIRAVDPNGADGVPFLPETLWRRLPDLDLLHVKGVEPAHLHPLVREALFPALRVAEGAVGPPGPAAPAPVRVRCRGEWHEVGFRAGGGLLHMPHSDEEQQRERALRAFGGAVAGCFAVQQTWSSGSGRLPKALRAQMRDLFLRAQHGDTHGVLELLDAGVDPRVRGAGGRTLLHVLHLLDHEPLLPRLLGEGLDLEARDHRDRTPLFVAVNDGGSRSLVEALLAAGARIDVVDDAEYSLAQVVRRFRRADLAFLGERVREEHPGLGADWWDEMMDNNEDHDDEDEDR</sequence>
<keyword evidence="4" id="KW-1185">Reference proteome</keyword>
<dbReference type="EMBL" id="JBEPCV010000032">
    <property type="protein sequence ID" value="MER6907459.1"/>
    <property type="molecule type" value="Genomic_DNA"/>
</dbReference>
<gene>
    <name evidence="3" type="ORF">ABT322_27785</name>
</gene>
<proteinExistence type="predicted"/>
<feature type="region of interest" description="Disordered" evidence="2">
    <location>
        <begin position="574"/>
        <end position="593"/>
    </location>
</feature>
<dbReference type="PROSITE" id="PS50088">
    <property type="entry name" value="ANK_REPEAT"/>
    <property type="match status" value="1"/>
</dbReference>
<dbReference type="RefSeq" id="WP_350716051.1">
    <property type="nucleotide sequence ID" value="NZ_JBEPCO010000003.1"/>
</dbReference>
<keyword evidence="1" id="KW-0040">ANK repeat</keyword>
<dbReference type="Gene3D" id="1.25.40.20">
    <property type="entry name" value="Ankyrin repeat-containing domain"/>
    <property type="match status" value="1"/>
</dbReference>
<dbReference type="SUPFAM" id="SSF48403">
    <property type="entry name" value="Ankyrin repeat"/>
    <property type="match status" value="1"/>
</dbReference>
<accession>A0ABV1VLX1</accession>
<dbReference type="Proteomes" id="UP001490330">
    <property type="component" value="Unassembled WGS sequence"/>
</dbReference>
<name>A0ABV1VLX1_9ACTN</name>
<reference evidence="3 4" key="1">
    <citation type="submission" date="2024-06" db="EMBL/GenBank/DDBJ databases">
        <title>The Natural Products Discovery Center: Release of the First 8490 Sequenced Strains for Exploring Actinobacteria Biosynthetic Diversity.</title>
        <authorList>
            <person name="Kalkreuter E."/>
            <person name="Kautsar S.A."/>
            <person name="Yang D."/>
            <person name="Bader C.D."/>
            <person name="Teijaro C.N."/>
            <person name="Fluegel L."/>
            <person name="Davis C.M."/>
            <person name="Simpson J.R."/>
            <person name="Lauterbach L."/>
            <person name="Steele A.D."/>
            <person name="Gui C."/>
            <person name="Meng S."/>
            <person name="Li G."/>
            <person name="Viehrig K."/>
            <person name="Ye F."/>
            <person name="Su P."/>
            <person name="Kiefer A.F."/>
            <person name="Nichols A."/>
            <person name="Cepeda A.J."/>
            <person name="Yan W."/>
            <person name="Fan B."/>
            <person name="Jiang Y."/>
            <person name="Adhikari A."/>
            <person name="Zheng C.-J."/>
            <person name="Schuster L."/>
            <person name="Cowan T.M."/>
            <person name="Smanski M.J."/>
            <person name="Chevrette M.G."/>
            <person name="De Carvalho L.P.S."/>
            <person name="Shen B."/>
        </authorList>
    </citation>
    <scope>NUCLEOTIDE SEQUENCE [LARGE SCALE GENOMIC DNA]</scope>
    <source>
        <strain evidence="3 4">NPDC000632</strain>
    </source>
</reference>
<protein>
    <submittedName>
        <fullName evidence="3">Ankyrin repeat domain-containing protein</fullName>
    </submittedName>
</protein>
<evidence type="ECO:0000256" key="2">
    <source>
        <dbReference type="SAM" id="MobiDB-lite"/>
    </source>
</evidence>
<comment type="caution">
    <text evidence="3">The sequence shown here is derived from an EMBL/GenBank/DDBJ whole genome shotgun (WGS) entry which is preliminary data.</text>
</comment>
<feature type="region of interest" description="Disordered" evidence="2">
    <location>
        <begin position="180"/>
        <end position="212"/>
    </location>
</feature>
<organism evidence="3 4">
    <name type="scientific">Streptomyces flaveolus</name>
    <dbReference type="NCBI Taxonomy" id="67297"/>
    <lineage>
        <taxon>Bacteria</taxon>
        <taxon>Bacillati</taxon>
        <taxon>Actinomycetota</taxon>
        <taxon>Actinomycetes</taxon>
        <taxon>Kitasatosporales</taxon>
        <taxon>Streptomycetaceae</taxon>
        <taxon>Streptomyces</taxon>
    </lineage>
</organism>